<accession>A0A8D2KSY2</accession>
<keyword evidence="3" id="KW-1185">Reference proteome</keyword>
<dbReference type="InterPro" id="IPR001611">
    <property type="entry name" value="Leu-rich_rpt"/>
</dbReference>
<dbReference type="AlphaFoldDB" id="A0A8D2KSY2"/>
<dbReference type="Gene3D" id="3.80.10.10">
    <property type="entry name" value="Ribonuclease Inhibitor"/>
    <property type="match status" value="1"/>
</dbReference>
<dbReference type="SUPFAM" id="SSF52058">
    <property type="entry name" value="L domain-like"/>
    <property type="match status" value="1"/>
</dbReference>
<reference evidence="2" key="1">
    <citation type="submission" date="2025-08" db="UniProtKB">
        <authorList>
            <consortium name="Ensembl"/>
        </authorList>
    </citation>
    <scope>IDENTIFICATION</scope>
</reference>
<reference evidence="2" key="2">
    <citation type="submission" date="2025-09" db="UniProtKB">
        <authorList>
            <consortium name="Ensembl"/>
        </authorList>
    </citation>
    <scope>IDENTIFICATION</scope>
</reference>
<evidence type="ECO:0000313" key="2">
    <source>
        <dbReference type="Ensembl" id="ENSVKKP00000004860.1"/>
    </source>
</evidence>
<dbReference type="Ensembl" id="ENSVKKT00000004995.1">
    <property type="protein sequence ID" value="ENSVKKP00000004860.1"/>
    <property type="gene ID" value="ENSVKKG00000003586.1"/>
</dbReference>
<dbReference type="Proteomes" id="UP000694545">
    <property type="component" value="Unplaced"/>
</dbReference>
<sequence>MSDEEPEDENDAEEQKEDVEEKEGDEGGEGEEEKEAEEEETQVSNPLTEDILKESLSLLCKTGNGLAHAFVKLELTDIAIIQSFIHLRYVDLSDNLLRDLSPLACLTHLLWLKVDGNRLTSASMDEMPYLQIASFANNHIKDTNGISHPRLTSLNLKGGSFFSSYIPDKNLFSAATCLTKVAPIYLSKVASYYRIYLHLKCK</sequence>
<proteinExistence type="predicted"/>
<feature type="region of interest" description="Disordered" evidence="1">
    <location>
        <begin position="1"/>
        <end position="48"/>
    </location>
</feature>
<protein>
    <submittedName>
        <fullName evidence="2">Leucine rich repeat containing 23</fullName>
    </submittedName>
</protein>
<evidence type="ECO:0000313" key="3">
    <source>
        <dbReference type="Proteomes" id="UP000694545"/>
    </source>
</evidence>
<dbReference type="InterPro" id="IPR032675">
    <property type="entry name" value="LRR_dom_sf"/>
</dbReference>
<feature type="compositionally biased region" description="Acidic residues" evidence="1">
    <location>
        <begin position="1"/>
        <end position="41"/>
    </location>
</feature>
<evidence type="ECO:0000256" key="1">
    <source>
        <dbReference type="SAM" id="MobiDB-lite"/>
    </source>
</evidence>
<name>A0A8D2KSY2_VARKO</name>
<dbReference type="PROSITE" id="PS51450">
    <property type="entry name" value="LRR"/>
    <property type="match status" value="1"/>
</dbReference>
<organism evidence="2 3">
    <name type="scientific">Varanus komodoensis</name>
    <name type="common">Komodo dragon</name>
    <dbReference type="NCBI Taxonomy" id="61221"/>
    <lineage>
        <taxon>Eukaryota</taxon>
        <taxon>Metazoa</taxon>
        <taxon>Chordata</taxon>
        <taxon>Craniata</taxon>
        <taxon>Vertebrata</taxon>
        <taxon>Euteleostomi</taxon>
        <taxon>Lepidosauria</taxon>
        <taxon>Squamata</taxon>
        <taxon>Bifurcata</taxon>
        <taxon>Unidentata</taxon>
        <taxon>Episquamata</taxon>
        <taxon>Toxicofera</taxon>
        <taxon>Anguimorpha</taxon>
        <taxon>Paleoanguimorpha</taxon>
        <taxon>Varanoidea</taxon>
        <taxon>Varanidae</taxon>
        <taxon>Varanus</taxon>
    </lineage>
</organism>